<protein>
    <submittedName>
        <fullName evidence="5">Spore germination protein YaaH</fullName>
    </submittedName>
</protein>
<sequence length="616" mass="69672">MEERRRRGTQSNQRRRQSTQPDQQNRRRPEPGTGRNGRPSEKELRQMRSSRARKRRRNLILRMLIIFVLVVGIIGGILFWIKYGPSKEMADLNQYYGVSNDDDLAVVINNENLKVGGKMIDGNPYIEYSVLRDRINDRFYWDSNENVLLYTLPNGNVSAGVGSKDYSVAADKKSEDYVILKTEGKTAYVALEFVQKYTNIDFGVYKDPNHVMIVNDWGKTTTAELRRKTEVRYQAGVKSPVLTTVNKGDKVTTIEVEGKWKKVRTSDGFIGYVKQSALKKEKTETISRNFDEPEYTSIKKDYTINLAWDNLENEIANSEATSTLANAKGLTTVSPTWFGIADTDGNLRSIADKDYVNYAHQSNLEVWAMFRDFHDGLETQEDVYSVLSYTSKRETLENQVVAAALEAGIDGINLDFELISEECGESFVQFVRELGVKCRQNGLVFSVDNYVPMPYNEFRNIKEQGVMADYVVIMGYDEHIAGSDKPGSVASYDYVKNGIEDTLKDVPAEKVINAVPFYTRLWSVTSTGVESLDLTMEGASSSVAAAGATAVWDDKTKQNYAEWESDGVTYEIWLEDSASIEEKMKLIKSNKLAGVAEWELGSETPDIWDVILQYVN</sequence>
<feature type="transmembrane region" description="Helical" evidence="2">
    <location>
        <begin position="59"/>
        <end position="81"/>
    </location>
</feature>
<keyword evidence="2" id="KW-0812">Transmembrane</keyword>
<dbReference type="InterPro" id="IPR017853">
    <property type="entry name" value="GH"/>
</dbReference>
<dbReference type="PROSITE" id="PS51781">
    <property type="entry name" value="SH3B"/>
    <property type="match status" value="1"/>
</dbReference>
<dbReference type="Gene3D" id="2.30.30.40">
    <property type="entry name" value="SH3 Domains"/>
    <property type="match status" value="1"/>
</dbReference>
<feature type="domain" description="GH18" evidence="4">
    <location>
        <begin position="302"/>
        <end position="616"/>
    </location>
</feature>
<dbReference type="SUPFAM" id="SSF51445">
    <property type="entry name" value="(Trans)glycosidases"/>
    <property type="match status" value="1"/>
</dbReference>
<dbReference type="Gene3D" id="3.10.50.10">
    <property type="match status" value="1"/>
</dbReference>
<dbReference type="Gene3D" id="3.20.20.80">
    <property type="entry name" value="Glycosidases"/>
    <property type="match status" value="1"/>
</dbReference>
<dbReference type="EMBL" id="FQZY01000026">
    <property type="protein sequence ID" value="SHK02538.1"/>
    <property type="molecule type" value="Genomic_DNA"/>
</dbReference>
<dbReference type="PANTHER" id="PTHR46066">
    <property type="entry name" value="CHITINASE DOMAIN-CONTAINING PROTEIN 1 FAMILY MEMBER"/>
    <property type="match status" value="1"/>
</dbReference>
<dbReference type="SMART" id="SM00636">
    <property type="entry name" value="Glyco_18"/>
    <property type="match status" value="1"/>
</dbReference>
<dbReference type="OrthoDB" id="9775889at2"/>
<dbReference type="RefSeq" id="WP_073109454.1">
    <property type="nucleotide sequence ID" value="NZ_FQZY01000026.1"/>
</dbReference>
<evidence type="ECO:0000259" key="3">
    <source>
        <dbReference type="PROSITE" id="PS51781"/>
    </source>
</evidence>
<feature type="domain" description="SH3b" evidence="3">
    <location>
        <begin position="220"/>
        <end position="282"/>
    </location>
</feature>
<keyword evidence="2" id="KW-1133">Transmembrane helix</keyword>
<feature type="region of interest" description="Disordered" evidence="1">
    <location>
        <begin position="1"/>
        <end position="50"/>
    </location>
</feature>
<accession>A0A1M6P3P1</accession>
<dbReference type="GO" id="GO:0005975">
    <property type="term" value="P:carbohydrate metabolic process"/>
    <property type="evidence" value="ECO:0007669"/>
    <property type="project" value="InterPro"/>
</dbReference>
<dbReference type="PROSITE" id="PS51910">
    <property type="entry name" value="GH18_2"/>
    <property type="match status" value="1"/>
</dbReference>
<gene>
    <name evidence="5" type="ORF">SAMN02745243_02001</name>
</gene>
<dbReference type="GO" id="GO:0008061">
    <property type="term" value="F:chitin binding"/>
    <property type="evidence" value="ECO:0007669"/>
    <property type="project" value="InterPro"/>
</dbReference>
<evidence type="ECO:0000313" key="5">
    <source>
        <dbReference type="EMBL" id="SHK02538.1"/>
    </source>
</evidence>
<dbReference type="InterPro" id="IPR029070">
    <property type="entry name" value="Chitinase_insertion_sf"/>
</dbReference>
<dbReference type="PANTHER" id="PTHR46066:SF2">
    <property type="entry name" value="CHITINASE DOMAIN-CONTAINING PROTEIN 1"/>
    <property type="match status" value="1"/>
</dbReference>
<dbReference type="InterPro" id="IPR001223">
    <property type="entry name" value="Glyco_hydro18_cat"/>
</dbReference>
<dbReference type="AlphaFoldDB" id="A0A1M6P3P1"/>
<dbReference type="Proteomes" id="UP000184301">
    <property type="component" value="Unassembled WGS sequence"/>
</dbReference>
<dbReference type="InterPro" id="IPR003646">
    <property type="entry name" value="SH3-like_bac-type"/>
</dbReference>
<dbReference type="Pfam" id="PF00704">
    <property type="entry name" value="Glyco_hydro_18"/>
    <property type="match status" value="1"/>
</dbReference>
<evidence type="ECO:0000256" key="1">
    <source>
        <dbReference type="SAM" id="MobiDB-lite"/>
    </source>
</evidence>
<dbReference type="SMART" id="SM00287">
    <property type="entry name" value="SH3b"/>
    <property type="match status" value="1"/>
</dbReference>
<evidence type="ECO:0000313" key="6">
    <source>
        <dbReference type="Proteomes" id="UP000184301"/>
    </source>
</evidence>
<proteinExistence type="predicted"/>
<organism evidence="5 6">
    <name type="scientific">Hespellia stercorisuis DSM 15480</name>
    <dbReference type="NCBI Taxonomy" id="1121950"/>
    <lineage>
        <taxon>Bacteria</taxon>
        <taxon>Bacillati</taxon>
        <taxon>Bacillota</taxon>
        <taxon>Clostridia</taxon>
        <taxon>Lachnospirales</taxon>
        <taxon>Lachnospiraceae</taxon>
        <taxon>Hespellia</taxon>
    </lineage>
</organism>
<keyword evidence="6" id="KW-1185">Reference proteome</keyword>
<dbReference type="STRING" id="1121950.SAMN02745243_02001"/>
<keyword evidence="2" id="KW-0472">Membrane</keyword>
<name>A0A1M6P3P1_9FIRM</name>
<dbReference type="InterPro" id="IPR011583">
    <property type="entry name" value="Chitinase_II/V-like_cat"/>
</dbReference>
<evidence type="ECO:0000256" key="2">
    <source>
        <dbReference type="SAM" id="Phobius"/>
    </source>
</evidence>
<evidence type="ECO:0000259" key="4">
    <source>
        <dbReference type="PROSITE" id="PS51910"/>
    </source>
</evidence>
<reference evidence="5 6" key="1">
    <citation type="submission" date="2016-11" db="EMBL/GenBank/DDBJ databases">
        <authorList>
            <person name="Jaros S."/>
            <person name="Januszkiewicz K."/>
            <person name="Wedrychowicz H."/>
        </authorList>
    </citation>
    <scope>NUCLEOTIDE SEQUENCE [LARGE SCALE GENOMIC DNA]</scope>
    <source>
        <strain evidence="5 6">DSM 15480</strain>
    </source>
</reference>
<dbReference type="Pfam" id="PF08239">
    <property type="entry name" value="SH3_3"/>
    <property type="match status" value="1"/>
</dbReference>